<evidence type="ECO:0000313" key="2">
    <source>
        <dbReference type="EMBL" id="TCK47442.1"/>
    </source>
</evidence>
<dbReference type="Proteomes" id="UP000295565">
    <property type="component" value="Unassembled WGS sequence"/>
</dbReference>
<evidence type="ECO:0000313" key="3">
    <source>
        <dbReference type="Proteomes" id="UP000295565"/>
    </source>
</evidence>
<reference evidence="2 3" key="1">
    <citation type="submission" date="2019-03" db="EMBL/GenBank/DDBJ databases">
        <title>Genomic Encyclopedia of Type Strains, Phase IV (KMG-IV): sequencing the most valuable type-strain genomes for metagenomic binning, comparative biology and taxonomic classification.</title>
        <authorList>
            <person name="Goeker M."/>
        </authorList>
    </citation>
    <scope>NUCLEOTIDE SEQUENCE [LARGE SCALE GENOMIC DNA]</scope>
    <source>
        <strain evidence="2 3">DSM 18577</strain>
    </source>
</reference>
<feature type="signal peptide" evidence="1">
    <location>
        <begin position="1"/>
        <end position="22"/>
    </location>
</feature>
<accession>A0A4R1J9Z8</accession>
<dbReference type="EMBL" id="SMGD01000014">
    <property type="protein sequence ID" value="TCK47442.1"/>
    <property type="molecule type" value="Genomic_DNA"/>
</dbReference>
<comment type="caution">
    <text evidence="2">The sequence shown here is derived from an EMBL/GenBank/DDBJ whole genome shotgun (WGS) entry which is preliminary data.</text>
</comment>
<protein>
    <submittedName>
        <fullName evidence="2">Uncharacterized protein DUF3574</fullName>
    </submittedName>
</protein>
<dbReference type="Pfam" id="PF12098">
    <property type="entry name" value="DUF3574"/>
    <property type="match status" value="1"/>
</dbReference>
<dbReference type="AlphaFoldDB" id="A0A4R1J9Z8"/>
<dbReference type="RefSeq" id="WP_131913260.1">
    <property type="nucleotide sequence ID" value="NZ_OU594967.1"/>
</dbReference>
<evidence type="ECO:0000256" key="1">
    <source>
        <dbReference type="SAM" id="SignalP"/>
    </source>
</evidence>
<organism evidence="2 3">
    <name type="scientific">Celerinatantimonas diazotrophica</name>
    <dbReference type="NCBI Taxonomy" id="412034"/>
    <lineage>
        <taxon>Bacteria</taxon>
        <taxon>Pseudomonadati</taxon>
        <taxon>Pseudomonadota</taxon>
        <taxon>Gammaproteobacteria</taxon>
        <taxon>Celerinatantimonadaceae</taxon>
        <taxon>Celerinatantimonas</taxon>
    </lineage>
</organism>
<dbReference type="InterPro" id="IPR021957">
    <property type="entry name" value="DUF3574"/>
</dbReference>
<proteinExistence type="predicted"/>
<dbReference type="PROSITE" id="PS51257">
    <property type="entry name" value="PROKAR_LIPOPROTEIN"/>
    <property type="match status" value="1"/>
</dbReference>
<name>A0A4R1J9Z8_9GAMM</name>
<dbReference type="OrthoDB" id="794286at2"/>
<feature type="chain" id="PRO_5020987594" evidence="1">
    <location>
        <begin position="23"/>
        <end position="148"/>
    </location>
</feature>
<keyword evidence="3" id="KW-1185">Reference proteome</keyword>
<gene>
    <name evidence="2" type="ORF">EV690_2466</name>
</gene>
<keyword evidence="1" id="KW-0732">Signal</keyword>
<sequence>MKLLVSRSLKIGFLCLSLITLAGCAQHSTSHHQAQSVCEQGDLMSQTTLYFGMSRADGPNITQAQWQHFVNSEVTPRFRDGLTVFRGQGQWLGANGKIAREHSRALVLIYPRRDKASNAKIEKLRQLYMHQFQQESVMRVDSTPCVSF</sequence>